<dbReference type="GeneID" id="36577311"/>
<evidence type="ECO:0000313" key="4">
    <source>
        <dbReference type="Proteomes" id="UP000241818"/>
    </source>
</evidence>
<feature type="region of interest" description="Disordered" evidence="2">
    <location>
        <begin position="1"/>
        <end position="27"/>
    </location>
</feature>
<evidence type="ECO:0000256" key="2">
    <source>
        <dbReference type="SAM" id="MobiDB-lite"/>
    </source>
</evidence>
<dbReference type="Proteomes" id="UP000241818">
    <property type="component" value="Unassembled WGS sequence"/>
</dbReference>
<accession>A0A2T3B1L7</accession>
<dbReference type="RefSeq" id="XP_024720802.1">
    <property type="nucleotide sequence ID" value="XM_024869230.1"/>
</dbReference>
<evidence type="ECO:0000256" key="1">
    <source>
        <dbReference type="SAM" id="Coils"/>
    </source>
</evidence>
<protein>
    <submittedName>
        <fullName evidence="3">Uncharacterized protein</fullName>
    </submittedName>
</protein>
<feature type="region of interest" description="Disordered" evidence="2">
    <location>
        <begin position="69"/>
        <end position="124"/>
    </location>
</feature>
<organism evidence="3 4">
    <name type="scientific">Amorphotheca resinae ATCC 22711</name>
    <dbReference type="NCBI Taxonomy" id="857342"/>
    <lineage>
        <taxon>Eukaryota</taxon>
        <taxon>Fungi</taxon>
        <taxon>Dikarya</taxon>
        <taxon>Ascomycota</taxon>
        <taxon>Pezizomycotina</taxon>
        <taxon>Leotiomycetes</taxon>
        <taxon>Helotiales</taxon>
        <taxon>Amorphothecaceae</taxon>
        <taxon>Amorphotheca</taxon>
    </lineage>
</organism>
<dbReference type="AlphaFoldDB" id="A0A2T3B1L7"/>
<feature type="compositionally biased region" description="Gly residues" evidence="2">
    <location>
        <begin position="464"/>
        <end position="474"/>
    </location>
</feature>
<dbReference type="OrthoDB" id="3905365at2759"/>
<proteinExistence type="predicted"/>
<sequence length="603" mass="66048">MTEQMGTPGSTADTSVNGGKVGAPKDRACPFCHQQFTSSSLGRHLDLYIKEKNPKPADGIHDVEEIRKMRGGITRRQPRNSAARREASTPAGTPGAQERRSLPPESDMRGNRSPILRGEGGAQEMSKYIGKPKLVINRPSWETTGVMNHIPVTGNGDAVRSWDGDDRDGRRIENRNRSVSKHVLAKTAFEQKEKMMEALDNAKAAELALRELLGSVRAAKQRIEGPTIFDYDPLALDFPSLTLKCLLPPPTLHQANPFPTSTSWSISPPDEQQYQALRSHFASEFHRWRISCAIATTAPRDDLSYPPQLFAHHEDPAEVAQRAEAEAAELESKVSEHLHRVFTHWTSLPHQTRVELWTLELARNVGRKSEDIEKLKKEKEYAQQEAAHLKIQVDELSRLQHPREFRLAPPVTIPIDGQLINALGEIGVNHEGVGWSIMNRNLHLDTAVQSAIARWKGVVREARGGGSGTTGGMSGQLSLGDKSSSSHTPVTPKQPNMGQNRNHSGTNQRNVQMANGTDTMGSDQDADADADMEEDDSFVEMSDASGQRSLEAPMSQGTNFRLANGSGNSATHQQPQGGNSGHGPVLEGMENQTCVGGYVRIGA</sequence>
<evidence type="ECO:0000313" key="3">
    <source>
        <dbReference type="EMBL" id="PSS18450.1"/>
    </source>
</evidence>
<reference evidence="3 4" key="1">
    <citation type="journal article" date="2018" name="New Phytol.">
        <title>Comparative genomics and transcriptomics depict ericoid mycorrhizal fungi as versatile saprotrophs and plant mutualists.</title>
        <authorList>
            <person name="Martino E."/>
            <person name="Morin E."/>
            <person name="Grelet G.A."/>
            <person name="Kuo A."/>
            <person name="Kohler A."/>
            <person name="Daghino S."/>
            <person name="Barry K.W."/>
            <person name="Cichocki N."/>
            <person name="Clum A."/>
            <person name="Dockter R.B."/>
            <person name="Hainaut M."/>
            <person name="Kuo R.C."/>
            <person name="LaButti K."/>
            <person name="Lindahl B.D."/>
            <person name="Lindquist E.A."/>
            <person name="Lipzen A."/>
            <person name="Khouja H.R."/>
            <person name="Magnuson J."/>
            <person name="Murat C."/>
            <person name="Ohm R.A."/>
            <person name="Singer S.W."/>
            <person name="Spatafora J.W."/>
            <person name="Wang M."/>
            <person name="Veneault-Fourrey C."/>
            <person name="Henrissat B."/>
            <person name="Grigoriev I.V."/>
            <person name="Martin F.M."/>
            <person name="Perotto S."/>
        </authorList>
    </citation>
    <scope>NUCLEOTIDE SEQUENCE [LARGE SCALE GENOMIC DNA]</scope>
    <source>
        <strain evidence="3 4">ATCC 22711</strain>
    </source>
</reference>
<feature type="region of interest" description="Disordered" evidence="2">
    <location>
        <begin position="462"/>
        <end position="586"/>
    </location>
</feature>
<gene>
    <name evidence="3" type="ORF">M430DRAFT_66481</name>
</gene>
<feature type="compositionally biased region" description="Polar residues" evidence="2">
    <location>
        <begin position="1"/>
        <end position="17"/>
    </location>
</feature>
<name>A0A2T3B1L7_AMORE</name>
<dbReference type="InParanoid" id="A0A2T3B1L7"/>
<feature type="coiled-coil region" evidence="1">
    <location>
        <begin position="365"/>
        <end position="399"/>
    </location>
</feature>
<feature type="compositionally biased region" description="Polar residues" evidence="2">
    <location>
        <begin position="555"/>
        <end position="577"/>
    </location>
</feature>
<feature type="compositionally biased region" description="Basic and acidic residues" evidence="2">
    <location>
        <begin position="97"/>
        <end position="110"/>
    </location>
</feature>
<feature type="coiled-coil region" evidence="1">
    <location>
        <begin position="185"/>
        <end position="222"/>
    </location>
</feature>
<dbReference type="STRING" id="857342.A0A2T3B1L7"/>
<keyword evidence="4" id="KW-1185">Reference proteome</keyword>
<keyword evidence="1" id="KW-0175">Coiled coil</keyword>
<dbReference type="EMBL" id="KZ679011">
    <property type="protein sequence ID" value="PSS18450.1"/>
    <property type="molecule type" value="Genomic_DNA"/>
</dbReference>
<feature type="compositionally biased region" description="Polar residues" evidence="2">
    <location>
        <begin position="481"/>
        <end position="522"/>
    </location>
</feature>
<feature type="compositionally biased region" description="Acidic residues" evidence="2">
    <location>
        <begin position="524"/>
        <end position="538"/>
    </location>
</feature>